<name>A0A914YGF7_9BILA</name>
<feature type="compositionally biased region" description="Low complexity" evidence="1">
    <location>
        <begin position="192"/>
        <end position="205"/>
    </location>
</feature>
<accession>A0A914YGF7</accession>
<organism evidence="3 4">
    <name type="scientific">Panagrolaimus superbus</name>
    <dbReference type="NCBI Taxonomy" id="310955"/>
    <lineage>
        <taxon>Eukaryota</taxon>
        <taxon>Metazoa</taxon>
        <taxon>Ecdysozoa</taxon>
        <taxon>Nematoda</taxon>
        <taxon>Chromadorea</taxon>
        <taxon>Rhabditida</taxon>
        <taxon>Tylenchina</taxon>
        <taxon>Panagrolaimomorpha</taxon>
        <taxon>Panagrolaimoidea</taxon>
        <taxon>Panagrolaimidae</taxon>
        <taxon>Panagrolaimus</taxon>
    </lineage>
</organism>
<evidence type="ECO:0000256" key="1">
    <source>
        <dbReference type="SAM" id="MobiDB-lite"/>
    </source>
</evidence>
<dbReference type="PROSITE" id="PS50836">
    <property type="entry name" value="DOMON"/>
    <property type="match status" value="1"/>
</dbReference>
<dbReference type="AlphaFoldDB" id="A0A914YGF7"/>
<sequence>MGDDSVIECSSFNNGPLLGRTSYNQGKTNIRMNITPSTENSFVRTLAVDYFNGMIYCRLARRVQVPRDINRNQAFQLDDQHHILLSSGPTTSDSNGNGLLQVHSLDRNSNNFPYASVETITVNQYRIPLGSVIPTNSYQPYSQNGFNGIQSSSITFNNTQIPLIYPGASGMAPNPSVQQPNLQYNGPTQSFQGPGNLPNNNQGQGSVTPFQGPSGSSMNPQGQGYFYTTPSPNQQQQQPGQFHSTTRLFSGWHTAWIIYNTKS</sequence>
<keyword evidence="3" id="KW-1185">Reference proteome</keyword>
<feature type="domain" description="DOMON" evidence="2">
    <location>
        <begin position="1"/>
        <end position="88"/>
    </location>
</feature>
<feature type="compositionally biased region" description="Polar residues" evidence="1">
    <location>
        <begin position="175"/>
        <end position="191"/>
    </location>
</feature>
<evidence type="ECO:0000313" key="4">
    <source>
        <dbReference type="WBParaSite" id="PSU_v2.g1840.t1"/>
    </source>
</evidence>
<protein>
    <submittedName>
        <fullName evidence="4">DOMON domain-containing protein</fullName>
    </submittedName>
</protein>
<evidence type="ECO:0000259" key="2">
    <source>
        <dbReference type="PROSITE" id="PS50836"/>
    </source>
</evidence>
<feature type="region of interest" description="Disordered" evidence="1">
    <location>
        <begin position="170"/>
        <end position="243"/>
    </location>
</feature>
<evidence type="ECO:0000313" key="3">
    <source>
        <dbReference type="Proteomes" id="UP000887577"/>
    </source>
</evidence>
<dbReference type="Proteomes" id="UP000887577">
    <property type="component" value="Unplaced"/>
</dbReference>
<proteinExistence type="predicted"/>
<reference evidence="4" key="1">
    <citation type="submission" date="2022-11" db="UniProtKB">
        <authorList>
            <consortium name="WormBaseParasite"/>
        </authorList>
    </citation>
    <scope>IDENTIFICATION</scope>
</reference>
<dbReference type="WBParaSite" id="PSU_v2.g1840.t1">
    <property type="protein sequence ID" value="PSU_v2.g1840.t1"/>
    <property type="gene ID" value="PSU_v2.g1840"/>
</dbReference>
<feature type="compositionally biased region" description="Polar residues" evidence="1">
    <location>
        <begin position="206"/>
        <end position="243"/>
    </location>
</feature>
<dbReference type="InterPro" id="IPR005018">
    <property type="entry name" value="DOMON_domain"/>
</dbReference>